<keyword evidence="2 6" id="KW-0378">Hydrolase</keyword>
<proteinExistence type="predicted"/>
<comment type="caution">
    <text evidence="6">The sequence shown here is derived from an EMBL/GenBank/DDBJ whole genome shotgun (WGS) entry which is preliminary data.</text>
</comment>
<evidence type="ECO:0000256" key="2">
    <source>
        <dbReference type="ARBA" id="ARBA00022801"/>
    </source>
</evidence>
<dbReference type="EMBL" id="JACBZD010000001">
    <property type="protein sequence ID" value="NYI05184.1"/>
    <property type="molecule type" value="Genomic_DNA"/>
</dbReference>
<feature type="compositionally biased region" description="Pro residues" evidence="3">
    <location>
        <begin position="509"/>
        <end position="534"/>
    </location>
</feature>
<keyword evidence="7" id="KW-1185">Reference proteome</keyword>
<feature type="compositionally biased region" description="Pro residues" evidence="3">
    <location>
        <begin position="543"/>
        <end position="555"/>
    </location>
</feature>
<reference evidence="6 7" key="1">
    <citation type="submission" date="2020-07" db="EMBL/GenBank/DDBJ databases">
        <title>Sequencing the genomes of 1000 actinobacteria strains.</title>
        <authorList>
            <person name="Klenk H.-P."/>
        </authorList>
    </citation>
    <scope>NUCLEOTIDE SEQUENCE [LARGE SCALE GENOMIC DNA]</scope>
    <source>
        <strain evidence="6 7">DSM 42178</strain>
    </source>
</reference>
<dbReference type="PANTHER" id="PTHR31302">
    <property type="entry name" value="TRANSMEMBRANE PROTEIN WITH METALLOPHOSPHOESTERASE DOMAIN-RELATED"/>
    <property type="match status" value="1"/>
</dbReference>
<dbReference type="GO" id="GO:0008758">
    <property type="term" value="F:UDP-2,3-diacylglucosamine hydrolase activity"/>
    <property type="evidence" value="ECO:0007669"/>
    <property type="project" value="TreeGrafter"/>
</dbReference>
<gene>
    <name evidence="6" type="ORF">FHU37_002127</name>
</gene>
<keyword evidence="4" id="KW-1133">Transmembrane helix</keyword>
<protein>
    <submittedName>
        <fullName evidence="6">Putative MPP superfamily phosphohydrolase</fullName>
    </submittedName>
</protein>
<evidence type="ECO:0000256" key="4">
    <source>
        <dbReference type="SAM" id="Phobius"/>
    </source>
</evidence>
<dbReference type="AlphaFoldDB" id="A0A852ZWR0"/>
<accession>A0A852ZWR0</accession>
<dbReference type="GO" id="GO:0016020">
    <property type="term" value="C:membrane"/>
    <property type="evidence" value="ECO:0007669"/>
    <property type="project" value="GOC"/>
</dbReference>
<dbReference type="Proteomes" id="UP000567795">
    <property type="component" value="Unassembled WGS sequence"/>
</dbReference>
<dbReference type="GO" id="GO:0009245">
    <property type="term" value="P:lipid A biosynthetic process"/>
    <property type="evidence" value="ECO:0007669"/>
    <property type="project" value="TreeGrafter"/>
</dbReference>
<feature type="transmembrane region" description="Helical" evidence="4">
    <location>
        <begin position="141"/>
        <end position="160"/>
    </location>
</feature>
<dbReference type="InterPro" id="IPR004843">
    <property type="entry name" value="Calcineurin-like_PHP"/>
</dbReference>
<dbReference type="RefSeq" id="WP_312892539.1">
    <property type="nucleotide sequence ID" value="NZ_JACBZD010000001.1"/>
</dbReference>
<keyword evidence="1" id="KW-0479">Metal-binding</keyword>
<sequence length="555" mass="57920">MEHHARPGGGATAVPRGRVGRALRRVRQALGAPAPRRAALVVLAAAIGGWLGMLLLGGTDARVGPVDTSMSLRPAWSGGTTVDIPPLGSLELATHYGPLRLDVDVTRLDVAAAQAIVERPEQLTGLQERITADVSAAVRELVVRSVLAALLGAAVAGWLVTRRPRRALLSGGVCLGMLVAGAGTAVASWNPTSVLEPKFTGLLASAPSVVGSARSIVTEFDVYGEELAKLVTNVTTLYETASTLPTFSPDPGTVRVLHVSDIHLNPAAWDVIRSLTEQYQADVIIDSGDLMDHGTSAENAFAGEIETLGAPYVWVRGNHDSLVTQRAVEQQENAIVLDRGATTEIAGLTIAGWGDPVFTPDRTTDQGSVEELERQAGQEFAQTLREREEADPDSRPDIAVAHEPTMARELDGLADLVLSGHTHTRSTEVLPGGTRLMVQGSTGGAGLRALEGEEPTPVQLSVLYLDRDTGELQAWDDIELGGLGQTTAEISRHLASEPPVPPEEGVSPSPSPTSPTPTAPTPTAPATPTVPSPAAPRTSTPTPLGPSPAPTPEGG</sequence>
<keyword evidence="4" id="KW-0472">Membrane</keyword>
<dbReference type="InterPro" id="IPR051158">
    <property type="entry name" value="Metallophosphoesterase_sf"/>
</dbReference>
<dbReference type="PANTHER" id="PTHR31302:SF31">
    <property type="entry name" value="PHOSPHODIESTERASE YAEI"/>
    <property type="match status" value="1"/>
</dbReference>
<evidence type="ECO:0000313" key="6">
    <source>
        <dbReference type="EMBL" id="NYI05184.1"/>
    </source>
</evidence>
<keyword evidence="4" id="KW-0812">Transmembrane</keyword>
<evidence type="ECO:0000313" key="7">
    <source>
        <dbReference type="Proteomes" id="UP000567795"/>
    </source>
</evidence>
<dbReference type="SUPFAM" id="SSF56300">
    <property type="entry name" value="Metallo-dependent phosphatases"/>
    <property type="match status" value="1"/>
</dbReference>
<feature type="region of interest" description="Disordered" evidence="3">
    <location>
        <begin position="495"/>
        <end position="555"/>
    </location>
</feature>
<evidence type="ECO:0000256" key="3">
    <source>
        <dbReference type="SAM" id="MobiDB-lite"/>
    </source>
</evidence>
<name>A0A852ZWR0_9ACTN</name>
<feature type="transmembrane region" description="Helical" evidence="4">
    <location>
        <begin position="38"/>
        <end position="57"/>
    </location>
</feature>
<dbReference type="Pfam" id="PF00149">
    <property type="entry name" value="Metallophos"/>
    <property type="match status" value="1"/>
</dbReference>
<feature type="domain" description="Calcineurin-like phosphoesterase" evidence="5">
    <location>
        <begin position="255"/>
        <end position="424"/>
    </location>
</feature>
<feature type="transmembrane region" description="Helical" evidence="4">
    <location>
        <begin position="167"/>
        <end position="189"/>
    </location>
</feature>
<dbReference type="InterPro" id="IPR029052">
    <property type="entry name" value="Metallo-depent_PP-like"/>
</dbReference>
<organism evidence="6 7">
    <name type="scientific">Allostreptomyces psammosilenae</name>
    <dbReference type="NCBI Taxonomy" id="1892865"/>
    <lineage>
        <taxon>Bacteria</taxon>
        <taxon>Bacillati</taxon>
        <taxon>Actinomycetota</taxon>
        <taxon>Actinomycetes</taxon>
        <taxon>Kitasatosporales</taxon>
        <taxon>Streptomycetaceae</taxon>
        <taxon>Allostreptomyces</taxon>
    </lineage>
</organism>
<evidence type="ECO:0000259" key="5">
    <source>
        <dbReference type="Pfam" id="PF00149"/>
    </source>
</evidence>
<evidence type="ECO:0000256" key="1">
    <source>
        <dbReference type="ARBA" id="ARBA00022723"/>
    </source>
</evidence>
<dbReference type="Gene3D" id="3.60.21.10">
    <property type="match status" value="1"/>
</dbReference>
<dbReference type="GO" id="GO:0046872">
    <property type="term" value="F:metal ion binding"/>
    <property type="evidence" value="ECO:0007669"/>
    <property type="project" value="UniProtKB-KW"/>
</dbReference>